<evidence type="ECO:0000259" key="1">
    <source>
        <dbReference type="PROSITE" id="PS50206"/>
    </source>
</evidence>
<dbReference type="Pfam" id="PF00581">
    <property type="entry name" value="Rhodanese"/>
    <property type="match status" value="1"/>
</dbReference>
<dbReference type="PROSITE" id="PS50206">
    <property type="entry name" value="RHODANESE_3"/>
    <property type="match status" value="1"/>
</dbReference>
<dbReference type="Gene3D" id="3.40.250.10">
    <property type="entry name" value="Rhodanese-like domain"/>
    <property type="match status" value="1"/>
</dbReference>
<dbReference type="PANTHER" id="PTHR43031">
    <property type="entry name" value="FAD-DEPENDENT OXIDOREDUCTASE"/>
    <property type="match status" value="1"/>
</dbReference>
<evidence type="ECO:0000313" key="3">
    <source>
        <dbReference type="Proteomes" id="UP001523262"/>
    </source>
</evidence>
<organism evidence="2 3">
    <name type="scientific">Neobacillus pocheonensis</name>
    <dbReference type="NCBI Taxonomy" id="363869"/>
    <lineage>
        <taxon>Bacteria</taxon>
        <taxon>Bacillati</taxon>
        <taxon>Bacillota</taxon>
        <taxon>Bacilli</taxon>
        <taxon>Bacillales</taxon>
        <taxon>Bacillaceae</taxon>
        <taxon>Neobacillus</taxon>
    </lineage>
</organism>
<reference evidence="2 3" key="1">
    <citation type="submission" date="2022-06" db="EMBL/GenBank/DDBJ databases">
        <authorList>
            <person name="Jeon C.O."/>
        </authorList>
    </citation>
    <scope>NUCLEOTIDE SEQUENCE [LARGE SCALE GENOMIC DNA]</scope>
    <source>
        <strain evidence="2 3">KCTC 13943</strain>
    </source>
</reference>
<dbReference type="Proteomes" id="UP001523262">
    <property type="component" value="Unassembled WGS sequence"/>
</dbReference>
<dbReference type="InterPro" id="IPR036873">
    <property type="entry name" value="Rhodanese-like_dom_sf"/>
</dbReference>
<dbReference type="SMART" id="SM00450">
    <property type="entry name" value="RHOD"/>
    <property type="match status" value="1"/>
</dbReference>
<comment type="caution">
    <text evidence="2">The sequence shown here is derived from an EMBL/GenBank/DDBJ whole genome shotgun (WGS) entry which is preliminary data.</text>
</comment>
<dbReference type="EMBL" id="JAMQCR010000001">
    <property type="protein sequence ID" value="MCM2534017.1"/>
    <property type="molecule type" value="Genomic_DNA"/>
</dbReference>
<dbReference type="SUPFAM" id="SSF52821">
    <property type="entry name" value="Rhodanese/Cell cycle control phosphatase"/>
    <property type="match status" value="1"/>
</dbReference>
<dbReference type="InterPro" id="IPR050229">
    <property type="entry name" value="GlpE_sulfurtransferase"/>
</dbReference>
<protein>
    <submittedName>
        <fullName evidence="2">Rhodanese-like domain-containing protein</fullName>
    </submittedName>
</protein>
<proteinExistence type="predicted"/>
<evidence type="ECO:0000313" key="2">
    <source>
        <dbReference type="EMBL" id="MCM2534017.1"/>
    </source>
</evidence>
<sequence length="109" mass="12146">MTIKKITPKELDEKLTGNEKAAILDVRAEEKFQEYHIEGSKNIPKTVIFGLEDTGEQLPLSMEREVIVTCTTGNSAAKCANILDKLGFNVTVLEGGLTAWKEYQKTEED</sequence>
<dbReference type="CDD" id="cd00158">
    <property type="entry name" value="RHOD"/>
    <property type="match status" value="1"/>
</dbReference>
<feature type="domain" description="Rhodanese" evidence="1">
    <location>
        <begin position="17"/>
        <end position="109"/>
    </location>
</feature>
<dbReference type="InterPro" id="IPR001763">
    <property type="entry name" value="Rhodanese-like_dom"/>
</dbReference>
<dbReference type="PANTHER" id="PTHR43031:SF1">
    <property type="entry name" value="PYRIDINE NUCLEOTIDE-DISULPHIDE OXIDOREDUCTASE"/>
    <property type="match status" value="1"/>
</dbReference>
<accession>A0ABT0WCG8</accession>
<name>A0ABT0WCG8_9BACI</name>
<keyword evidence="3" id="KW-1185">Reference proteome</keyword>
<gene>
    <name evidence="2" type="ORF">NDK43_18675</name>
</gene>